<dbReference type="HOGENOM" id="CLU_226053_0_0_1"/>
<feature type="region of interest" description="Disordered" evidence="6">
    <location>
        <begin position="2705"/>
        <end position="2751"/>
    </location>
</feature>
<dbReference type="GO" id="GO:0005634">
    <property type="term" value="C:nucleus"/>
    <property type="evidence" value="ECO:0007669"/>
    <property type="project" value="TreeGrafter"/>
</dbReference>
<feature type="region of interest" description="Disordered" evidence="6">
    <location>
        <begin position="1078"/>
        <end position="1114"/>
    </location>
</feature>
<gene>
    <name evidence="9" type="ORF">GUITHDRAFT_140895</name>
</gene>
<sequence length="3013" mass="341187">MSGDGSSARDPGVRGEEAELKGSSSPQDSGAKVGEASTLHQVDQPITMVAGVGGIDNNENEEEDHHDEVLAAHREIVQEDQEWEKNWLDFLDKKGIPHPLKIPGLCGKPVRPILLFQEVLKHGGIKMCLKKKVMKQVVSSIQTGTNNENFRSTVHRMKRFYWRYLYDLELKHRNCKNEKEDGDEGPGFSPQKLKDENHGSSSMDQDSNAAEHKVKRCTRIQPQEDAETELTPERQEWLQQWRDHMKVSGQSSVVPYMAGRKLDIFQLHGIVTNMGGMDEVTKNRRWREVCRIMNLPESASGTLKFHYFRLLFRFHGAVHEADNETDAVLDESVLEDESWNDGMPDTNFLLQSCVNKSRKLTKDGKSLEEQVDKILCLIESLPQNDFSYSDTLVEMYSRDLNVVDQSNVGQTSASFLAKFHEFEEFSNVLGRKTSQLKKKVEKEVQEFQKGGEKRCQASAPGSSGRSQESEGSNKREMIPLFRDGPNLYCEGDCVILNSEGSDTPFIAQLLAYDRKSDFLHVRWLYKCEEVQKTNRSALYHYRKRHVPDHDVAYTKPAWNAEHEVFFSLHMDKDVHRNTVLGLVTVYFTEGNPIDPHKYLRSGEYYCRAVWDPSEEHVFHFSENDFKESMRTAIDEELVFSPYPYPLTSSFSSIFGHDETGEADTMSSSMRYLHSNSEVKDEWLKEAGAQVSERVLECVQHRKYRRVEVRAIAKAMAMEDELDDCCFSSEDEAAFVDKKTSRCPPAGCVFDSVPSGHTPQPKPKVQERWKALESSEPSMCTDFDAWHETMRQMWNAMLERKGARREPPKVTRPQRLSSTSRRPPTLESHDSQVDSRCLELVASFDAQRFALTVDKKAMDQLPPGWDLRVDNPIFSPGGPLPATSFNSPEGESFDSLTALMRKFHKSAEQGAHKQQVSQLVAPFLRVQMSMATTELYDGSQPGVRSLFETLTRRCEGEEESGRDTLDSLVDIIQQLKARKTSLEESCRDAQSLHGELLCRNRQLKESMSLPRTKFVFQEKQIGESCKMKQPEYHLKTLSDGRTVKVYHSPLRAETSRDRLVTLRQHILNGRTAIDVNVDKFKQTTRSQEPKGEMKGSEYPKLKKRLVPKDKSSDDDRATEMLDAVNSPGGGDGAVADDSDFFPLPAESLGDRIRRRVFHEASSSYKTIEGKIVGVLPSKLSGFRDSHTGKPAALWRIRYDEGELAEDLEFREVLEGIMAYRLASSPSSVKEFIDKKILSDADDSEKHEWVGMRVRRAVLDENEKPLGFADGTIKQCISYSDTSADSQGARMFRVVYDIPEIGCEDLKEEEAKQAIEAFLKLPDARADSFAHNGDLYVGRRIRRKGFVKLGVDQGQADGYVAEWLQSDFCRLGKRKKCSSCLWKVVYDRKELEFDYLNEFQVKEAIMIHELAEGKRPEDGTEDWFTFGCKHIGKRVRRIVVLEGKEKARKVDGTVRGWLPATVSNYFRNDDPSDPRALWRVKYDDEDIGEEDLELSELEEAIEVYHTDTIVKPNGQEKEEERADLTGQRVRKFFATSHGEQSVDGIVAGPVRKEAKPTDFGGEGRSKSPLWTVKYEDGFGTEHLEESQVLKAVELFNQKDATAKVEENAEDAEKQEAAEDSDTHEWYTTGSSYIGKMIRRSVTDSEGNNPMECNAEVIAWLPASESNFFIDDDVTKPAALWRVRFQELGCADLEEHEILEGLELYDQNQEQEVKQDKEEMASNDSPEKGSDREEGSDSEKEGNDQETRKSRRQAKRKSSLSNGEGASKAEGAKRLKSDSSMVGKDAAKEANDELRRYLSVALDQLEDCKKNLATTTKIKNKLLADLNKCRNDLMDAQSRAEKLQEQNNEAQRKLTTMHAYMLKLEKVSALLGCKLAHECPAQANDEMFTALKETEKNFPIEVSAGKGELDSAQRMKDPPPVRASSSEVLPTIVEEGHETDESEGKEEEEGGGGKSLQHVAKLKRVLRESRDRELELFQKNQTALSACRQMMSDLRLWVDAFRGKSHLIQVVPLVLLLDLVDLKEFKGERVEGAMDRAGDFEHVKSSFAALCDAIGGSLDEVCNAVHAVEDSLTRPTPENHEKGLNQMVVARTGKSTAPSEQGRSVVHHQSKIHKARVFFAWRDFKSSLRLSAERLEMRLTCKPCRLYFSRWQTSVDLVKERQAVFSSVDLQRAFTGWRCWEEARASSPLRWVWMLLSKQVSILHHRKTCVQTRLYYRLLRTENEMLSKLQLNKSKFCFDKWLATVSRKQVGRRAEQVRAGQAIMIVFGRWRKVANVMARSRGRVTREEEEKIARAKAAVVSSWSFVTQLHAAQRQMDELWLLSSRSFRRNGVLLLLVLQSWARWSRQSFMLAEWEEEATRMQETRRRRTGQETVRRWFELSMISRAASKMLARNLRAMAAEHVLAWSAWVTKSKSARSYTSFRTRRSLRVRMARWTRYKTVMKKLRRRRVFLASSRDISTQHLVLCAWRKQVEEASWKASSLLFASSVHRRLLCSRCFLLWSSQLLFHLKALLRLQTWWAEHKLLPEKSAREGEKEEGESTILSGNTTAGKWIKSMRAQQGKLSRAGGEEAEASREGGGGGGGKRQERAILKSLLIGSFTRWADISFLRVHRQAQMLLSFCRGNFADREKTMRTAFRSFLQDSSMRSVASVWSPPDRGFSLLREAPLDLSYDMVPQSARGQAEEARGGEVLLDKELLELESDCSKLQKMLSSEPAVPSRTRTTEELPAPAPPPPPPATMPSPPPSPPGAQDGRLRDTEVEQVISTPRGGEDQRLSRLVRIANEVSPPPGASRQSKSPAWELAIEEEIAAHRRTAMLSDKKGSRLTEVAEEAKEASEGGRSSLARAGRAEQGEHGGAGGVCGGERGGEGGVGGKLEEAVVQEVQALEVELRSLSKELFTLVLPIASSSSKAFFMREVACSRIDSFLSRQGGMFHRLLLELGFALWRIFVLTSDTSNRVRVLFSRELSPSLSLHRSSPLAGRNLLVPRVSFGALDEGRRVSGGSIAWEDTREPTPRNG</sequence>
<evidence type="ECO:0000256" key="6">
    <source>
        <dbReference type="SAM" id="MobiDB-lite"/>
    </source>
</evidence>
<feature type="compositionally biased region" description="Gly residues" evidence="6">
    <location>
        <begin position="2850"/>
        <end position="2864"/>
    </location>
</feature>
<feature type="coiled-coil region" evidence="5">
    <location>
        <begin position="964"/>
        <end position="991"/>
    </location>
</feature>
<evidence type="ECO:0000259" key="8">
    <source>
        <dbReference type="PROSITE" id="PS51038"/>
    </source>
</evidence>
<feature type="compositionally biased region" description="Basic and acidic residues" evidence="6">
    <location>
        <begin position="1708"/>
        <end position="1745"/>
    </location>
</feature>
<feature type="region of interest" description="Disordered" evidence="6">
    <location>
        <begin position="1"/>
        <end position="44"/>
    </location>
</feature>
<feature type="region of interest" description="Disordered" evidence="6">
    <location>
        <begin position="177"/>
        <end position="232"/>
    </location>
</feature>
<protein>
    <recommendedName>
        <fullName evidence="12">ARID domain-containing protein</fullName>
    </recommendedName>
</protein>
<dbReference type="PaxDb" id="55529-EKX43049"/>
<evidence type="ECO:0000259" key="7">
    <source>
        <dbReference type="PROSITE" id="PS51011"/>
    </source>
</evidence>
<reference evidence="9 11" key="1">
    <citation type="journal article" date="2012" name="Nature">
        <title>Algal genomes reveal evolutionary mosaicism and the fate of nucleomorphs.</title>
        <authorList>
            <consortium name="DOE Joint Genome Institute"/>
            <person name="Curtis B.A."/>
            <person name="Tanifuji G."/>
            <person name="Burki F."/>
            <person name="Gruber A."/>
            <person name="Irimia M."/>
            <person name="Maruyama S."/>
            <person name="Arias M.C."/>
            <person name="Ball S.G."/>
            <person name="Gile G.H."/>
            <person name="Hirakawa Y."/>
            <person name="Hopkins J.F."/>
            <person name="Kuo A."/>
            <person name="Rensing S.A."/>
            <person name="Schmutz J."/>
            <person name="Symeonidi A."/>
            <person name="Elias M."/>
            <person name="Eveleigh R.J."/>
            <person name="Herman E.K."/>
            <person name="Klute M.J."/>
            <person name="Nakayama T."/>
            <person name="Obornik M."/>
            <person name="Reyes-Prieto A."/>
            <person name="Armbrust E.V."/>
            <person name="Aves S.J."/>
            <person name="Beiko R.G."/>
            <person name="Coutinho P."/>
            <person name="Dacks J.B."/>
            <person name="Durnford D.G."/>
            <person name="Fast N.M."/>
            <person name="Green B.R."/>
            <person name="Grisdale C.J."/>
            <person name="Hempel F."/>
            <person name="Henrissat B."/>
            <person name="Hoppner M.P."/>
            <person name="Ishida K."/>
            <person name="Kim E."/>
            <person name="Koreny L."/>
            <person name="Kroth P.G."/>
            <person name="Liu Y."/>
            <person name="Malik S.B."/>
            <person name="Maier U.G."/>
            <person name="McRose D."/>
            <person name="Mock T."/>
            <person name="Neilson J.A."/>
            <person name="Onodera N.T."/>
            <person name="Poole A.M."/>
            <person name="Pritham E.J."/>
            <person name="Richards T.A."/>
            <person name="Rocap G."/>
            <person name="Roy S.W."/>
            <person name="Sarai C."/>
            <person name="Schaack S."/>
            <person name="Shirato S."/>
            <person name="Slamovits C.H."/>
            <person name="Spencer D.F."/>
            <person name="Suzuki S."/>
            <person name="Worden A.Z."/>
            <person name="Zauner S."/>
            <person name="Barry K."/>
            <person name="Bell C."/>
            <person name="Bharti A.K."/>
            <person name="Crow J.A."/>
            <person name="Grimwood J."/>
            <person name="Kramer R."/>
            <person name="Lindquist E."/>
            <person name="Lucas S."/>
            <person name="Salamov A."/>
            <person name="McFadden G.I."/>
            <person name="Lane C.E."/>
            <person name="Keeling P.J."/>
            <person name="Gray M.W."/>
            <person name="Grigoriev I.V."/>
            <person name="Archibald J.M."/>
        </authorList>
    </citation>
    <scope>NUCLEOTIDE SEQUENCE</scope>
    <source>
        <strain evidence="9 11">CCMP2712</strain>
    </source>
</reference>
<feature type="compositionally biased region" description="Basic and acidic residues" evidence="6">
    <location>
        <begin position="1905"/>
        <end position="1916"/>
    </location>
</feature>
<feature type="compositionally biased region" description="Basic and acidic residues" evidence="6">
    <location>
        <begin position="11"/>
        <end position="20"/>
    </location>
</feature>
<dbReference type="GO" id="GO:0003677">
    <property type="term" value="F:DNA binding"/>
    <property type="evidence" value="ECO:0007669"/>
    <property type="project" value="UniProtKB-KW"/>
</dbReference>
<evidence type="ECO:0000256" key="5">
    <source>
        <dbReference type="SAM" id="Coils"/>
    </source>
</evidence>
<evidence type="ECO:0000256" key="1">
    <source>
        <dbReference type="ARBA" id="ARBA00023015"/>
    </source>
</evidence>
<dbReference type="SMART" id="SM01014">
    <property type="entry name" value="ARID"/>
    <property type="match status" value="2"/>
</dbReference>
<dbReference type="InterPro" id="IPR001025">
    <property type="entry name" value="BAH_dom"/>
</dbReference>
<dbReference type="SMART" id="SM00501">
    <property type="entry name" value="BRIGHT"/>
    <property type="match status" value="1"/>
</dbReference>
<proteinExistence type="predicted"/>
<dbReference type="PANTHER" id="PTHR15348">
    <property type="entry name" value="AT-RICH INTERACTIVE DOMAIN-CONTAINING PROTEIN ARID DOMAIN- CONTAINING PROTEIN DEAD RINGER PROTEIN B-CELL REGULATOR OF IGH TRANSCRIPTION BRIGHT"/>
    <property type="match status" value="1"/>
</dbReference>
<organism evidence="9">
    <name type="scientific">Guillardia theta (strain CCMP2712)</name>
    <name type="common">Cryptophyte</name>
    <dbReference type="NCBI Taxonomy" id="905079"/>
    <lineage>
        <taxon>Eukaryota</taxon>
        <taxon>Cryptophyceae</taxon>
        <taxon>Pyrenomonadales</taxon>
        <taxon>Geminigeraceae</taxon>
        <taxon>Guillardia</taxon>
    </lineage>
</organism>
<dbReference type="OrthoDB" id="8709537at2759"/>
<dbReference type="STRING" id="905079.L1J4J5"/>
<feature type="compositionally biased region" description="Polar residues" evidence="6">
    <location>
        <begin position="199"/>
        <end position="208"/>
    </location>
</feature>
<feature type="region of interest" description="Disordered" evidence="6">
    <location>
        <begin position="1905"/>
        <end position="1953"/>
    </location>
</feature>
<dbReference type="GeneID" id="17299706"/>
<feature type="compositionally biased region" description="Basic and acidic residues" evidence="6">
    <location>
        <begin position="798"/>
        <end position="808"/>
    </location>
</feature>
<dbReference type="KEGG" id="gtt:GUITHDRAFT_140895"/>
<feature type="region of interest" description="Disordered" evidence="6">
    <location>
        <begin position="2820"/>
        <end position="2864"/>
    </location>
</feature>
<reference evidence="11" key="2">
    <citation type="submission" date="2012-11" db="EMBL/GenBank/DDBJ databases">
        <authorList>
            <person name="Kuo A."/>
            <person name="Curtis B.A."/>
            <person name="Tanifuji G."/>
            <person name="Burki F."/>
            <person name="Gruber A."/>
            <person name="Irimia M."/>
            <person name="Maruyama S."/>
            <person name="Arias M.C."/>
            <person name="Ball S.G."/>
            <person name="Gile G.H."/>
            <person name="Hirakawa Y."/>
            <person name="Hopkins J.F."/>
            <person name="Rensing S.A."/>
            <person name="Schmutz J."/>
            <person name="Symeonidi A."/>
            <person name="Elias M."/>
            <person name="Eveleigh R.J."/>
            <person name="Herman E.K."/>
            <person name="Klute M.J."/>
            <person name="Nakayama T."/>
            <person name="Obornik M."/>
            <person name="Reyes-Prieto A."/>
            <person name="Armbrust E.V."/>
            <person name="Aves S.J."/>
            <person name="Beiko R.G."/>
            <person name="Coutinho P."/>
            <person name="Dacks J.B."/>
            <person name="Durnford D.G."/>
            <person name="Fast N.M."/>
            <person name="Green B.R."/>
            <person name="Grisdale C."/>
            <person name="Hempe F."/>
            <person name="Henrissat B."/>
            <person name="Hoppner M.P."/>
            <person name="Ishida K.-I."/>
            <person name="Kim E."/>
            <person name="Koreny L."/>
            <person name="Kroth P.G."/>
            <person name="Liu Y."/>
            <person name="Malik S.-B."/>
            <person name="Maier U.G."/>
            <person name="McRose D."/>
            <person name="Mock T."/>
            <person name="Neilson J.A."/>
            <person name="Onodera N.T."/>
            <person name="Poole A.M."/>
            <person name="Pritham E.J."/>
            <person name="Richards T.A."/>
            <person name="Rocap G."/>
            <person name="Roy S.W."/>
            <person name="Sarai C."/>
            <person name="Schaack S."/>
            <person name="Shirato S."/>
            <person name="Slamovits C.H."/>
            <person name="Spencer D.F."/>
            <person name="Suzuki S."/>
            <person name="Worden A.Z."/>
            <person name="Zauner S."/>
            <person name="Barry K."/>
            <person name="Bell C."/>
            <person name="Bharti A.K."/>
            <person name="Crow J.A."/>
            <person name="Grimwood J."/>
            <person name="Kramer R."/>
            <person name="Lindquist E."/>
            <person name="Lucas S."/>
            <person name="Salamov A."/>
            <person name="McFadden G.I."/>
            <person name="Lane C.E."/>
            <person name="Keeling P.J."/>
            <person name="Gray M.W."/>
            <person name="Grigoriev I.V."/>
            <person name="Archibald J.M."/>
        </authorList>
    </citation>
    <scope>NUCLEOTIDE SEQUENCE</scope>
    <source>
        <strain evidence="11">CCMP2712</strain>
    </source>
</reference>
<dbReference type="PROSITE" id="PS51011">
    <property type="entry name" value="ARID"/>
    <property type="match status" value="2"/>
</dbReference>
<accession>L1J4J5</accession>
<keyword evidence="4" id="KW-0539">Nucleus</keyword>
<feature type="region of interest" description="Disordered" evidence="6">
    <location>
        <begin position="447"/>
        <end position="475"/>
    </location>
</feature>
<dbReference type="EnsemblProtists" id="EKX43049">
    <property type="protein sequence ID" value="EKX43049"/>
    <property type="gene ID" value="GUITHDRAFT_140895"/>
</dbReference>
<evidence type="ECO:0008006" key="12">
    <source>
        <dbReference type="Google" id="ProtNLM"/>
    </source>
</evidence>
<dbReference type="PROSITE" id="PS51038">
    <property type="entry name" value="BAH"/>
    <property type="match status" value="1"/>
</dbReference>
<reference evidence="10" key="3">
    <citation type="submission" date="2016-03" db="UniProtKB">
        <authorList>
            <consortium name="EnsemblProtists"/>
        </authorList>
    </citation>
    <scope>IDENTIFICATION</scope>
</reference>
<dbReference type="EMBL" id="JH993013">
    <property type="protein sequence ID" value="EKX43049.1"/>
    <property type="molecule type" value="Genomic_DNA"/>
</dbReference>
<dbReference type="InterPro" id="IPR045147">
    <property type="entry name" value="ARI3A/B/C"/>
</dbReference>
<feature type="compositionally biased region" description="Pro residues" evidence="6">
    <location>
        <begin position="2725"/>
        <end position="2744"/>
    </location>
</feature>
<keyword evidence="1" id="KW-0805">Transcription regulation</keyword>
<evidence type="ECO:0000256" key="2">
    <source>
        <dbReference type="ARBA" id="ARBA00023125"/>
    </source>
</evidence>
<dbReference type="Proteomes" id="UP000011087">
    <property type="component" value="Unassembled WGS sequence"/>
</dbReference>
<feature type="region of interest" description="Disordered" evidence="6">
    <location>
        <begin position="2560"/>
        <end position="2582"/>
    </location>
</feature>
<dbReference type="SUPFAM" id="SSF46774">
    <property type="entry name" value="ARID-like"/>
    <property type="match status" value="2"/>
</dbReference>
<evidence type="ECO:0000313" key="9">
    <source>
        <dbReference type="EMBL" id="EKX43049.1"/>
    </source>
</evidence>
<dbReference type="eggNOG" id="KOG2744">
    <property type="taxonomic scope" value="Eukaryota"/>
</dbReference>
<dbReference type="PANTHER" id="PTHR15348:SF0">
    <property type="entry name" value="PROTEIN DEAD RINGER"/>
    <property type="match status" value="1"/>
</dbReference>
<keyword evidence="3" id="KW-0804">Transcription</keyword>
<dbReference type="InterPro" id="IPR043151">
    <property type="entry name" value="BAH_sf"/>
</dbReference>
<feature type="domain" description="ARID" evidence="7">
    <location>
        <begin position="231"/>
        <end position="319"/>
    </location>
</feature>
<keyword evidence="5" id="KW-0175">Coiled coil</keyword>
<feature type="region of interest" description="Disordered" evidence="6">
    <location>
        <begin position="798"/>
        <end position="831"/>
    </location>
</feature>
<evidence type="ECO:0000313" key="10">
    <source>
        <dbReference type="EnsemblProtists" id="EKX43049"/>
    </source>
</evidence>
<feature type="region of interest" description="Disordered" evidence="6">
    <location>
        <begin position="1706"/>
        <end position="1784"/>
    </location>
</feature>
<feature type="domain" description="ARID" evidence="7">
    <location>
        <begin position="77"/>
        <end position="173"/>
    </location>
</feature>
<dbReference type="GO" id="GO:0006357">
    <property type="term" value="P:regulation of transcription by RNA polymerase II"/>
    <property type="evidence" value="ECO:0007669"/>
    <property type="project" value="InterPro"/>
</dbReference>
<feature type="coiled-coil region" evidence="5">
    <location>
        <begin position="1816"/>
        <end position="1857"/>
    </location>
</feature>
<evidence type="ECO:0000313" key="11">
    <source>
        <dbReference type="Proteomes" id="UP000011087"/>
    </source>
</evidence>
<dbReference type="InterPro" id="IPR036431">
    <property type="entry name" value="ARID_dom_sf"/>
</dbReference>
<evidence type="ECO:0000256" key="4">
    <source>
        <dbReference type="ARBA" id="ARBA00023242"/>
    </source>
</evidence>
<keyword evidence="11" id="KW-1185">Reference proteome</keyword>
<dbReference type="Gene3D" id="2.30.30.490">
    <property type="match status" value="1"/>
</dbReference>
<dbReference type="CDD" id="cd04370">
    <property type="entry name" value="BAH"/>
    <property type="match status" value="1"/>
</dbReference>
<feature type="domain" description="BAH" evidence="8">
    <location>
        <begin position="486"/>
        <end position="621"/>
    </location>
</feature>
<dbReference type="Pfam" id="PF01388">
    <property type="entry name" value="ARID"/>
    <property type="match status" value="2"/>
</dbReference>
<feature type="compositionally biased region" description="Acidic residues" evidence="6">
    <location>
        <begin position="1934"/>
        <end position="1947"/>
    </location>
</feature>
<keyword evidence="2" id="KW-0238">DNA-binding</keyword>
<dbReference type="Gene3D" id="1.10.150.60">
    <property type="entry name" value="ARID DNA-binding domain"/>
    <property type="match status" value="2"/>
</dbReference>
<feature type="compositionally biased region" description="Basic residues" evidence="6">
    <location>
        <begin position="1746"/>
        <end position="1755"/>
    </location>
</feature>
<dbReference type="InterPro" id="IPR001606">
    <property type="entry name" value="ARID_dom"/>
</dbReference>
<name>L1J4J5_GUITC</name>
<evidence type="ECO:0000256" key="3">
    <source>
        <dbReference type="ARBA" id="ARBA00023163"/>
    </source>
</evidence>
<dbReference type="RefSeq" id="XP_005830029.1">
    <property type="nucleotide sequence ID" value="XM_005829972.1"/>
</dbReference>
<dbReference type="CDD" id="cd16100">
    <property type="entry name" value="ARID"/>
    <property type="match status" value="2"/>
</dbReference>
<dbReference type="GO" id="GO:0003682">
    <property type="term" value="F:chromatin binding"/>
    <property type="evidence" value="ECO:0007669"/>
    <property type="project" value="InterPro"/>
</dbReference>